<dbReference type="InterPro" id="IPR020568">
    <property type="entry name" value="Ribosomal_Su5_D2-typ_SF"/>
</dbReference>
<dbReference type="GO" id="GO:0004176">
    <property type="term" value="F:ATP-dependent peptidase activity"/>
    <property type="evidence" value="ECO:0007669"/>
    <property type="project" value="UniProtKB-UniRule"/>
</dbReference>
<protein>
    <recommendedName>
        <fullName evidence="1">endopeptidase La</fullName>
        <ecNumber evidence="1">3.4.21.53</ecNumber>
    </recommendedName>
</protein>
<keyword evidence="1 3" id="KW-0645">Protease</keyword>
<dbReference type="PROSITE" id="PS51786">
    <property type="entry name" value="LON_PROTEOLYTIC"/>
    <property type="match status" value="1"/>
</dbReference>
<sequence>MRSLLPTRGQIPTPTRLLLTLLILVALFIPSPFVILAPGTPQNVLGSAIKISGTKTYPTSGKLSVTSVMVTDPDSYITGFDIFYGWIDNKRAVLPRQEVYPDGETAAEAVKQGAVEMNGSQINATAAALSYLGYTSASKLAVVDVNKDSKAQDVILVDDQVLTINDRKFENTTDLLQFLDSKKPGEFVSVKVNRQGVGELTKKIALSARDDGSAFIGINIQEQFVFPFDVKIKLEETGGPSGGLIFAIGVVEKLTAEDLIRSRNIAGTGTITTSGNVGPIGGIAEKIIGARDFGVDIFFTPVENCQDISNIEELGKGKGAKAMKIVPVATLTEAISVLKLPENSKFPTCKSYA</sequence>
<dbReference type="Pfam" id="PF13180">
    <property type="entry name" value="PDZ_2"/>
    <property type="match status" value="1"/>
</dbReference>
<keyword evidence="1" id="KW-0378">Hydrolase</keyword>
<gene>
    <name evidence="3" type="ORF">B1s21122_05320</name>
</gene>
<dbReference type="Pfam" id="PF05362">
    <property type="entry name" value="Lon_C"/>
    <property type="match status" value="1"/>
</dbReference>
<dbReference type="InterPro" id="IPR014721">
    <property type="entry name" value="Ribsml_uS5_D2-typ_fold_subgr"/>
</dbReference>
<dbReference type="OrthoDB" id="2356897at2"/>
<dbReference type="EC" id="3.4.21.53" evidence="1"/>
<dbReference type="InterPro" id="IPR027065">
    <property type="entry name" value="Lon_Prtase"/>
</dbReference>
<dbReference type="GO" id="GO:0006508">
    <property type="term" value="P:proteolysis"/>
    <property type="evidence" value="ECO:0007669"/>
    <property type="project" value="UniProtKB-KW"/>
</dbReference>
<dbReference type="InterPro" id="IPR008269">
    <property type="entry name" value="Lon_proteolytic"/>
</dbReference>
<dbReference type="Gene3D" id="3.30.230.10">
    <property type="match status" value="1"/>
</dbReference>
<dbReference type="GO" id="GO:0030163">
    <property type="term" value="P:protein catabolic process"/>
    <property type="evidence" value="ECO:0007669"/>
    <property type="project" value="InterPro"/>
</dbReference>
<dbReference type="SUPFAM" id="SSF50156">
    <property type="entry name" value="PDZ domain-like"/>
    <property type="match status" value="1"/>
</dbReference>
<keyword evidence="1" id="KW-0720">Serine protease</keyword>
<feature type="active site" evidence="1">
    <location>
        <position position="286"/>
    </location>
</feature>
<keyword evidence="4" id="KW-1185">Reference proteome</keyword>
<dbReference type="KEGG" id="abam:B1s21122_05320"/>
<dbReference type="AlphaFoldDB" id="A0A249JYW6"/>
<proteinExistence type="inferred from homology"/>
<dbReference type="InterPro" id="IPR001478">
    <property type="entry name" value="PDZ"/>
</dbReference>
<dbReference type="GO" id="GO:0005524">
    <property type="term" value="F:ATP binding"/>
    <property type="evidence" value="ECO:0007669"/>
    <property type="project" value="InterPro"/>
</dbReference>
<dbReference type="PANTHER" id="PTHR10046">
    <property type="entry name" value="ATP DEPENDENT LON PROTEASE FAMILY MEMBER"/>
    <property type="match status" value="1"/>
</dbReference>
<dbReference type="InterPro" id="IPR036034">
    <property type="entry name" value="PDZ_sf"/>
</dbReference>
<feature type="domain" description="Lon proteolytic" evidence="2">
    <location>
        <begin position="238"/>
        <end position="341"/>
    </location>
</feature>
<dbReference type="EMBL" id="CP016768">
    <property type="protein sequence ID" value="ASY09738.1"/>
    <property type="molecule type" value="Genomic_DNA"/>
</dbReference>
<feature type="active site" evidence="1">
    <location>
        <position position="241"/>
    </location>
</feature>
<evidence type="ECO:0000259" key="2">
    <source>
        <dbReference type="PROSITE" id="PS51786"/>
    </source>
</evidence>
<comment type="catalytic activity">
    <reaction evidence="1">
        <text>Hydrolysis of proteins in presence of ATP.</text>
        <dbReference type="EC" id="3.4.21.53"/>
    </reaction>
</comment>
<organism evidence="3 4">
    <name type="scientific">Candidatus Nanopelagicus limnae</name>
    <dbReference type="NCBI Taxonomy" id="1884634"/>
    <lineage>
        <taxon>Bacteria</taxon>
        <taxon>Bacillati</taxon>
        <taxon>Actinomycetota</taxon>
        <taxon>Actinomycetes</taxon>
        <taxon>Candidatus Nanopelagicales</taxon>
        <taxon>Candidatus Nanopelagicaceae</taxon>
        <taxon>Candidatus Nanopelagicus</taxon>
    </lineage>
</organism>
<dbReference type="Proteomes" id="UP000217153">
    <property type="component" value="Chromosome"/>
</dbReference>
<evidence type="ECO:0000313" key="4">
    <source>
        <dbReference type="Proteomes" id="UP000217153"/>
    </source>
</evidence>
<name>A0A249JYW6_9ACTN</name>
<dbReference type="SUPFAM" id="SSF54211">
    <property type="entry name" value="Ribosomal protein S5 domain 2-like"/>
    <property type="match status" value="1"/>
</dbReference>
<evidence type="ECO:0000313" key="3">
    <source>
        <dbReference type="EMBL" id="ASY09738.1"/>
    </source>
</evidence>
<dbReference type="GO" id="GO:0004252">
    <property type="term" value="F:serine-type endopeptidase activity"/>
    <property type="evidence" value="ECO:0007669"/>
    <property type="project" value="UniProtKB-UniRule"/>
</dbReference>
<dbReference type="RefSeq" id="WP_095681043.1">
    <property type="nucleotide sequence ID" value="NZ_CP016768.2"/>
</dbReference>
<comment type="similarity">
    <text evidence="1">Belongs to the peptidase S16 family.</text>
</comment>
<accession>A0A249JYW6</accession>
<evidence type="ECO:0000256" key="1">
    <source>
        <dbReference type="PROSITE-ProRule" id="PRU01122"/>
    </source>
</evidence>
<reference evidence="4" key="1">
    <citation type="submission" date="2016-10" db="EMBL/GenBank/DDBJ databases">
        <title>High microdiversification within the ubiquitous acI lineage of Actinobacteria.</title>
        <authorList>
            <person name="Neuenschwander S.M."/>
            <person name="Salcher M."/>
            <person name="Ghai R."/>
            <person name="Pernthaler J."/>
        </authorList>
    </citation>
    <scope>NUCLEOTIDE SEQUENCE [LARGE SCALE GENOMIC DNA]</scope>
</reference>